<organism evidence="2 3">
    <name type="scientific">Caenorhabditis angaria</name>
    <dbReference type="NCBI Taxonomy" id="860376"/>
    <lineage>
        <taxon>Eukaryota</taxon>
        <taxon>Metazoa</taxon>
        <taxon>Ecdysozoa</taxon>
        <taxon>Nematoda</taxon>
        <taxon>Chromadorea</taxon>
        <taxon>Rhabditida</taxon>
        <taxon>Rhabditina</taxon>
        <taxon>Rhabditomorpha</taxon>
        <taxon>Rhabditoidea</taxon>
        <taxon>Rhabditidae</taxon>
        <taxon>Peloderinae</taxon>
        <taxon>Caenorhabditis</taxon>
    </lineage>
</organism>
<feature type="region of interest" description="Disordered" evidence="1">
    <location>
        <begin position="1"/>
        <end position="28"/>
    </location>
</feature>
<comment type="caution">
    <text evidence="2">The sequence shown here is derived from an EMBL/GenBank/DDBJ whole genome shotgun (WGS) entry which is preliminary data.</text>
</comment>
<reference evidence="2" key="1">
    <citation type="submission" date="2022-11" db="EMBL/GenBank/DDBJ databases">
        <authorList>
            <person name="Kikuchi T."/>
        </authorList>
    </citation>
    <scope>NUCLEOTIDE SEQUENCE</scope>
    <source>
        <strain evidence="2">PS1010</strain>
    </source>
</reference>
<proteinExistence type="predicted"/>
<protein>
    <submittedName>
        <fullName evidence="2">Uncharacterized protein</fullName>
    </submittedName>
</protein>
<name>A0A9P1J0B0_9PELO</name>
<accession>A0A9P1J0B0</accession>
<dbReference type="Proteomes" id="UP001152747">
    <property type="component" value="Unassembled WGS sequence"/>
</dbReference>
<dbReference type="OrthoDB" id="5839460at2759"/>
<feature type="compositionally biased region" description="Basic residues" evidence="1">
    <location>
        <begin position="183"/>
        <end position="193"/>
    </location>
</feature>
<feature type="compositionally biased region" description="Basic and acidic residues" evidence="1">
    <location>
        <begin position="9"/>
        <end position="24"/>
    </location>
</feature>
<feature type="region of interest" description="Disordered" evidence="1">
    <location>
        <begin position="105"/>
        <end position="132"/>
    </location>
</feature>
<evidence type="ECO:0000256" key="1">
    <source>
        <dbReference type="SAM" id="MobiDB-lite"/>
    </source>
</evidence>
<keyword evidence="3" id="KW-1185">Reference proteome</keyword>
<feature type="region of interest" description="Disordered" evidence="1">
    <location>
        <begin position="171"/>
        <end position="193"/>
    </location>
</feature>
<feature type="compositionally biased region" description="Polar residues" evidence="1">
    <location>
        <begin position="105"/>
        <end position="123"/>
    </location>
</feature>
<sequence>MVFPQVPKDPPKDKETQKEKEAHAKRLHSQANIHQHVQHGQHSQQPVLVSPLVVSHYAQNVCTELQLGLAPPTSGGGGFFASGLFRTRQPSRPRAYSMLPLTNSTSQEEVFQDSGQKSQNSLNPKKHSNRSYKQRYYPLSQEDTLELLLLLNQVFIASDVDIMRRVATATRGVCPPPPTPTQRLHHRRSRENHRHYSRSVCEQLFDSSICSMAPINVSRSHHQSINRRYSTLVSVSERVVLRADLIYCLTTQPLINSLKSTVFVSWALRSVRESLIQVDPLAAALAHQARKANSTVPSVSRTPLLLQFTPFGPPPGAFSAHLMDERRSSYRRRSTFVPSIDSPHHSHSHHNFLIPPPTVNWVGTQIIADFHPVTIDPAENPIGWAIFNPLPIKAPALRPRLRQIQVTPGILYCDLPID</sequence>
<dbReference type="AlphaFoldDB" id="A0A9P1J0B0"/>
<dbReference type="EMBL" id="CANHGI010000006">
    <property type="protein sequence ID" value="CAI5454312.1"/>
    <property type="molecule type" value="Genomic_DNA"/>
</dbReference>
<evidence type="ECO:0000313" key="3">
    <source>
        <dbReference type="Proteomes" id="UP001152747"/>
    </source>
</evidence>
<gene>
    <name evidence="2" type="ORF">CAMP_LOCUS16949</name>
</gene>
<evidence type="ECO:0000313" key="2">
    <source>
        <dbReference type="EMBL" id="CAI5454312.1"/>
    </source>
</evidence>